<protein>
    <recommendedName>
        <fullName evidence="9">Nucleolar protein 2</fullName>
    </recommendedName>
</protein>
<dbReference type="PROSITE" id="PS01153">
    <property type="entry name" value="NOL1_NOP2_SUN"/>
    <property type="match status" value="1"/>
</dbReference>
<feature type="binding site" evidence="10">
    <location>
        <position position="450"/>
    </location>
    <ligand>
        <name>S-adenosyl-L-methionine</name>
        <dbReference type="ChEBI" id="CHEBI:59789"/>
    </ligand>
</feature>
<keyword evidence="8" id="KW-0539">Nucleus</keyword>
<dbReference type="CDD" id="cd02440">
    <property type="entry name" value="AdoMet_MTases"/>
    <property type="match status" value="1"/>
</dbReference>
<evidence type="ECO:0000256" key="4">
    <source>
        <dbReference type="ARBA" id="ARBA00022603"/>
    </source>
</evidence>
<evidence type="ECO:0000256" key="6">
    <source>
        <dbReference type="ARBA" id="ARBA00022691"/>
    </source>
</evidence>
<comment type="caution">
    <text evidence="10">Lacks conserved residue(s) required for the propagation of feature annotation.</text>
</comment>
<evidence type="ECO:0000313" key="13">
    <source>
        <dbReference type="EMBL" id="KAF9695164.1"/>
    </source>
</evidence>
<dbReference type="PANTHER" id="PTHR22807">
    <property type="entry name" value="NOP2 YEAST -RELATED NOL1/NOP2/FMU SUN DOMAIN-CONTAINING"/>
    <property type="match status" value="1"/>
</dbReference>
<keyword evidence="14" id="KW-1185">Reference proteome</keyword>
<dbReference type="NCBIfam" id="TIGR00446">
    <property type="entry name" value="nop2p"/>
    <property type="match status" value="1"/>
</dbReference>
<dbReference type="OrthoDB" id="427002at2759"/>
<evidence type="ECO:0000259" key="12">
    <source>
        <dbReference type="PROSITE" id="PS51686"/>
    </source>
</evidence>
<dbReference type="FunFam" id="3.30.70.1170:FF:000001">
    <property type="entry name" value="Ribosomal RNA methyltransferase Nop2"/>
    <property type="match status" value="1"/>
</dbReference>
<dbReference type="EMBL" id="RZGK01000012">
    <property type="protein sequence ID" value="KAF9695164.1"/>
    <property type="molecule type" value="Genomic_DNA"/>
</dbReference>
<feature type="compositionally biased region" description="Acidic residues" evidence="11">
    <location>
        <begin position="88"/>
        <end position="106"/>
    </location>
</feature>
<keyword evidence="4 10" id="KW-0489">Methyltransferase</keyword>
<dbReference type="InterPro" id="IPR049560">
    <property type="entry name" value="MeTrfase_RsmB-F_NOP2_cat"/>
</dbReference>
<evidence type="ECO:0000256" key="3">
    <source>
        <dbReference type="ARBA" id="ARBA00022517"/>
    </source>
</evidence>
<proteinExistence type="inferred from homology"/>
<keyword evidence="6 10" id="KW-0949">S-adenosyl-L-methionine</keyword>
<dbReference type="GO" id="GO:0000470">
    <property type="term" value="P:maturation of LSU-rRNA"/>
    <property type="evidence" value="ECO:0007669"/>
    <property type="project" value="TreeGrafter"/>
</dbReference>
<dbReference type="PRINTS" id="PR02012">
    <property type="entry name" value="RCMTNOP2"/>
</dbReference>
<dbReference type="GO" id="GO:0009383">
    <property type="term" value="F:rRNA (cytosine-C5-)-methyltransferase activity"/>
    <property type="evidence" value="ECO:0007669"/>
    <property type="project" value="TreeGrafter"/>
</dbReference>
<dbReference type="InterPro" id="IPR001678">
    <property type="entry name" value="MeTrfase_RsmB-F_NOP2_dom"/>
</dbReference>
<comment type="similarity">
    <text evidence="2 10">Belongs to the class I-like SAM-binding methyltransferase superfamily. RsmB/NOP family.</text>
</comment>
<feature type="compositionally biased region" description="Basic residues" evidence="11">
    <location>
        <begin position="1"/>
        <end position="10"/>
    </location>
</feature>
<dbReference type="PANTHER" id="PTHR22807:SF30">
    <property type="entry name" value="28S RRNA (CYTOSINE(4447)-C(5))-METHYLTRANSFERASE-RELATED"/>
    <property type="match status" value="1"/>
</dbReference>
<feature type="compositionally biased region" description="Acidic residues" evidence="11">
    <location>
        <begin position="611"/>
        <end position="630"/>
    </location>
</feature>
<gene>
    <name evidence="13" type="ORF">EKO04_006974</name>
</gene>
<feature type="compositionally biased region" description="Basic and acidic residues" evidence="11">
    <location>
        <begin position="26"/>
        <end position="35"/>
    </location>
</feature>
<feature type="compositionally biased region" description="Low complexity" evidence="11">
    <location>
        <begin position="50"/>
        <end position="76"/>
    </location>
</feature>
<organism evidence="13 14">
    <name type="scientific">Ascochyta lentis</name>
    <dbReference type="NCBI Taxonomy" id="205686"/>
    <lineage>
        <taxon>Eukaryota</taxon>
        <taxon>Fungi</taxon>
        <taxon>Dikarya</taxon>
        <taxon>Ascomycota</taxon>
        <taxon>Pezizomycotina</taxon>
        <taxon>Dothideomycetes</taxon>
        <taxon>Pleosporomycetidae</taxon>
        <taxon>Pleosporales</taxon>
        <taxon>Pleosporineae</taxon>
        <taxon>Didymellaceae</taxon>
        <taxon>Ascochyta</taxon>
    </lineage>
</organism>
<dbReference type="Gene3D" id="3.40.50.150">
    <property type="entry name" value="Vaccinia Virus protein VP39"/>
    <property type="match status" value="1"/>
</dbReference>
<feature type="domain" description="SAM-dependent MTase RsmB/NOP-type" evidence="12">
    <location>
        <begin position="290"/>
        <end position="578"/>
    </location>
</feature>
<dbReference type="InterPro" id="IPR018314">
    <property type="entry name" value="RsmB/NOL1/NOP2-like_CS"/>
</dbReference>
<feature type="compositionally biased region" description="Low complexity" evidence="11">
    <location>
        <begin position="673"/>
        <end position="684"/>
    </location>
</feature>
<feature type="region of interest" description="Disordered" evidence="11">
    <location>
        <begin position="582"/>
        <end position="787"/>
    </location>
</feature>
<dbReference type="Gene3D" id="3.30.70.1170">
    <property type="entry name" value="Sun protein, domain 3"/>
    <property type="match status" value="1"/>
</dbReference>
<sequence>MGGMKNKKKQGMPEPLDEALVTRKRKDYEAPVPKEQKRRRMEAREKAKAKAVPVAKKAAATNGAAKKAAAKPVKAAKPAKKSAPPPVSDDEDEISDVSDDIDDSDAMEGVTGNVKVTGLDALGSASEDDSELDEDDFDSDVEPTKVGMWSDDEDEDDAQEQLTAANIEGLSRKLDMQRAIEEAEAQAELDEGNMQTNIAAGDRPKVLEDEEDEDGRKISNLVTQDIQLLRTRLNDTVRVLDDFKNLAEPGRDRAEYRAQLLKDICSYYGYSEFLADKLLGLFPAREAFAFFEANETPRPIVIRTNTLRTHRRELAQSLINRGVQLEPVGKWSKVGLQIFDAQVPLGATPEYLAGQYILQAASSFLPVMALAPQEHERVLDMAAAPGGKTTHLAALMKNTGCIFANDASKERSKGLIGNIHRLGVRNSIVCNYSALEFPKVMGGFDRVLLDAPCSGTGVIAKDASVKTNKTEADFMKLPHLQKQLILAAIDSVDHHSKTGGYIVYSTCSVTVEENEQVVQYALNKRPNVKLVETGLTFGKEGFTKIGGKIFHPSMKMTRRYYPHTYNVDGFFVSKFKKIGPTPPNAVGANQSANGKPSAPQDEYVDKTPILTEEEEEEDDFGGFDDEEDNAYIERGQARDARRKGRDPKADPAKATKESKPKEKKGGGKEVAGKEAAASPSAAKPTKGKSETKKPTEAQPIEDVVVADVKVTKKDGKGKKAGKTESAVAVAEVTPAVKSPKAKANASADKKKAAPKPEVVVASPAKSPKANGADKKARRKSGDKKMKA</sequence>
<evidence type="ECO:0000256" key="1">
    <source>
        <dbReference type="ARBA" id="ARBA00004604"/>
    </source>
</evidence>
<dbReference type="Proteomes" id="UP000651452">
    <property type="component" value="Unassembled WGS sequence"/>
</dbReference>
<dbReference type="PRINTS" id="PR02008">
    <property type="entry name" value="RCMTFAMILY"/>
</dbReference>
<reference evidence="13" key="1">
    <citation type="submission" date="2018-12" db="EMBL/GenBank/DDBJ databases">
        <authorList>
            <person name="Syme R.A."/>
            <person name="Farfan-Caceres L."/>
            <person name="Lichtenzveig J."/>
        </authorList>
    </citation>
    <scope>NUCLEOTIDE SEQUENCE</scope>
    <source>
        <strain evidence="13">Al4</strain>
    </source>
</reference>
<evidence type="ECO:0000313" key="14">
    <source>
        <dbReference type="Proteomes" id="UP000651452"/>
    </source>
</evidence>
<evidence type="ECO:0000256" key="2">
    <source>
        <dbReference type="ARBA" id="ARBA00007494"/>
    </source>
</evidence>
<feature type="active site" description="Nucleophile" evidence="10">
    <location>
        <position position="507"/>
    </location>
</feature>
<dbReference type="InterPro" id="IPR023267">
    <property type="entry name" value="RCMT"/>
</dbReference>
<dbReference type="GO" id="GO:0003723">
    <property type="term" value="F:RNA binding"/>
    <property type="evidence" value="ECO:0007669"/>
    <property type="project" value="UniProtKB-UniRule"/>
</dbReference>
<name>A0A8H7IZG5_9PLEO</name>
<dbReference type="Pfam" id="PF01189">
    <property type="entry name" value="Methyltr_RsmB-F"/>
    <property type="match status" value="1"/>
</dbReference>
<dbReference type="InterPro" id="IPR029063">
    <property type="entry name" value="SAM-dependent_MTases_sf"/>
</dbReference>
<evidence type="ECO:0000256" key="8">
    <source>
        <dbReference type="ARBA" id="ARBA00023242"/>
    </source>
</evidence>
<reference evidence="13" key="2">
    <citation type="submission" date="2020-09" db="EMBL/GenBank/DDBJ databases">
        <title>Reference genome assembly for Australian Ascochyta lentis isolate Al4.</title>
        <authorList>
            <person name="Lee R.C."/>
            <person name="Farfan-Caceres L.M."/>
            <person name="Debler J.W."/>
            <person name="Williams A.H."/>
            <person name="Henares B.M."/>
        </authorList>
    </citation>
    <scope>NUCLEOTIDE SEQUENCE</scope>
    <source>
        <strain evidence="13">Al4</strain>
    </source>
</reference>
<dbReference type="Pfam" id="PF22458">
    <property type="entry name" value="RsmF-B_ferredox"/>
    <property type="match status" value="1"/>
</dbReference>
<keyword evidence="3" id="KW-0690">Ribosome biogenesis</keyword>
<evidence type="ECO:0000256" key="5">
    <source>
        <dbReference type="ARBA" id="ARBA00022679"/>
    </source>
</evidence>
<evidence type="ECO:0000256" key="10">
    <source>
        <dbReference type="PROSITE-ProRule" id="PRU01023"/>
    </source>
</evidence>
<feature type="compositionally biased region" description="Low complexity" evidence="11">
    <location>
        <begin position="755"/>
        <end position="765"/>
    </location>
</feature>
<keyword evidence="7 10" id="KW-0694">RNA-binding</keyword>
<dbReference type="GO" id="GO:0005730">
    <property type="term" value="C:nucleolus"/>
    <property type="evidence" value="ECO:0007669"/>
    <property type="project" value="UniProtKB-SubCell"/>
</dbReference>
<dbReference type="InterPro" id="IPR023273">
    <property type="entry name" value="RCMT_NOP2"/>
</dbReference>
<comment type="subcellular location">
    <subcellularLocation>
        <location evidence="1">Nucleus</location>
        <location evidence="1">Nucleolus</location>
    </subcellularLocation>
</comment>
<feature type="binding site" evidence="10">
    <location>
        <position position="406"/>
    </location>
    <ligand>
        <name>S-adenosyl-L-methionine</name>
        <dbReference type="ChEBI" id="CHEBI:59789"/>
    </ligand>
</feature>
<dbReference type="SUPFAM" id="SSF53335">
    <property type="entry name" value="S-adenosyl-L-methionine-dependent methyltransferases"/>
    <property type="match status" value="1"/>
</dbReference>
<evidence type="ECO:0000256" key="7">
    <source>
        <dbReference type="ARBA" id="ARBA00022884"/>
    </source>
</evidence>
<feature type="region of interest" description="Disordered" evidence="11">
    <location>
        <begin position="1"/>
        <end position="154"/>
    </location>
</feature>
<evidence type="ECO:0000256" key="11">
    <source>
        <dbReference type="SAM" id="MobiDB-lite"/>
    </source>
</evidence>
<dbReference type="PROSITE" id="PS51686">
    <property type="entry name" value="SAM_MT_RSMB_NOP"/>
    <property type="match status" value="1"/>
</dbReference>
<dbReference type="InterPro" id="IPR054728">
    <property type="entry name" value="RsmB-like_ferredoxin"/>
</dbReference>
<dbReference type="InterPro" id="IPR011023">
    <property type="entry name" value="Nop2p"/>
</dbReference>
<feature type="compositionally biased region" description="Low complexity" evidence="11">
    <location>
        <begin position="734"/>
        <end position="746"/>
    </location>
</feature>
<keyword evidence="5 10" id="KW-0808">Transferase</keyword>
<feature type="binding site" evidence="10">
    <location>
        <begin position="382"/>
        <end position="388"/>
    </location>
    <ligand>
        <name>S-adenosyl-L-methionine</name>
        <dbReference type="ChEBI" id="CHEBI:59789"/>
    </ligand>
</feature>
<comment type="caution">
    <text evidence="13">The sequence shown here is derived from an EMBL/GenBank/DDBJ whole genome shotgun (WGS) entry which is preliminary data.</text>
</comment>
<feature type="compositionally biased region" description="Basic and acidic residues" evidence="11">
    <location>
        <begin position="646"/>
        <end position="672"/>
    </location>
</feature>
<feature type="compositionally biased region" description="Acidic residues" evidence="11">
    <location>
        <begin position="126"/>
        <end position="141"/>
    </location>
</feature>
<dbReference type="GO" id="GO:0070475">
    <property type="term" value="P:rRNA base methylation"/>
    <property type="evidence" value="ECO:0007669"/>
    <property type="project" value="TreeGrafter"/>
</dbReference>
<dbReference type="AlphaFoldDB" id="A0A8H7IZG5"/>
<evidence type="ECO:0000256" key="9">
    <source>
        <dbReference type="ARBA" id="ARBA00082314"/>
    </source>
</evidence>
<accession>A0A8H7IZG5</accession>